<evidence type="ECO:0000256" key="2">
    <source>
        <dbReference type="ARBA" id="ARBA00022448"/>
    </source>
</evidence>
<dbReference type="Pfam" id="PF07715">
    <property type="entry name" value="Plug"/>
    <property type="match status" value="1"/>
</dbReference>
<keyword evidence="3 10" id="KW-1134">Transmembrane beta strand</keyword>
<dbReference type="GO" id="GO:0015344">
    <property type="term" value="F:siderophore uptake transmembrane transporter activity"/>
    <property type="evidence" value="ECO:0007669"/>
    <property type="project" value="TreeGrafter"/>
</dbReference>
<dbReference type="GO" id="GO:0009279">
    <property type="term" value="C:cell outer membrane"/>
    <property type="evidence" value="ECO:0007669"/>
    <property type="project" value="UniProtKB-SubCell"/>
</dbReference>
<evidence type="ECO:0000256" key="4">
    <source>
        <dbReference type="ARBA" id="ARBA00022692"/>
    </source>
</evidence>
<dbReference type="InterPro" id="IPR008969">
    <property type="entry name" value="CarboxyPept-like_regulatory"/>
</dbReference>
<evidence type="ECO:0000256" key="10">
    <source>
        <dbReference type="PROSITE-ProRule" id="PRU01360"/>
    </source>
</evidence>
<dbReference type="Gene3D" id="2.40.170.20">
    <property type="entry name" value="TonB-dependent receptor, beta-barrel domain"/>
    <property type="match status" value="1"/>
</dbReference>
<feature type="chain" id="PRO_5023076211" evidence="12">
    <location>
        <begin position="20"/>
        <end position="737"/>
    </location>
</feature>
<evidence type="ECO:0000259" key="14">
    <source>
        <dbReference type="Pfam" id="PF07715"/>
    </source>
</evidence>
<dbReference type="InterPro" id="IPR000531">
    <property type="entry name" value="Beta-barrel_TonB"/>
</dbReference>
<dbReference type="EMBL" id="VORU01000006">
    <property type="protein sequence ID" value="TXD69206.1"/>
    <property type="molecule type" value="Genomic_DNA"/>
</dbReference>
<keyword evidence="4 10" id="KW-0812">Transmembrane</keyword>
<feature type="signal peptide" evidence="12">
    <location>
        <begin position="1"/>
        <end position="19"/>
    </location>
</feature>
<comment type="subcellular location">
    <subcellularLocation>
        <location evidence="1 10">Cell outer membrane</location>
        <topology evidence="1 10">Multi-pass membrane protein</topology>
    </subcellularLocation>
</comment>
<keyword evidence="6 11" id="KW-0798">TonB box</keyword>
<evidence type="ECO:0000256" key="3">
    <source>
        <dbReference type="ARBA" id="ARBA00022452"/>
    </source>
</evidence>
<dbReference type="Pfam" id="PF13715">
    <property type="entry name" value="CarbopepD_reg_2"/>
    <property type="match status" value="1"/>
</dbReference>
<keyword evidence="2 10" id="KW-0813">Transport</keyword>
<evidence type="ECO:0000313" key="16">
    <source>
        <dbReference type="Proteomes" id="UP000321945"/>
    </source>
</evidence>
<evidence type="ECO:0000259" key="13">
    <source>
        <dbReference type="Pfam" id="PF00593"/>
    </source>
</evidence>
<dbReference type="Proteomes" id="UP000321945">
    <property type="component" value="Unassembled WGS sequence"/>
</dbReference>
<organism evidence="15 16">
    <name type="scientific">Aequorivita lipolytica</name>
    <dbReference type="NCBI Taxonomy" id="153267"/>
    <lineage>
        <taxon>Bacteria</taxon>
        <taxon>Pseudomonadati</taxon>
        <taxon>Bacteroidota</taxon>
        <taxon>Flavobacteriia</taxon>
        <taxon>Flavobacteriales</taxon>
        <taxon>Flavobacteriaceae</taxon>
        <taxon>Aequorivita</taxon>
    </lineage>
</organism>
<dbReference type="SUPFAM" id="SSF56935">
    <property type="entry name" value="Porins"/>
    <property type="match status" value="1"/>
</dbReference>
<reference evidence="15 16" key="1">
    <citation type="submission" date="2019-08" db="EMBL/GenBank/DDBJ databases">
        <title>Genome of Aequorivita lipolytica Y10-2 (type strain).</title>
        <authorList>
            <person name="Bowman J.P."/>
        </authorList>
    </citation>
    <scope>NUCLEOTIDE SEQUENCE [LARGE SCALE GENOMIC DNA]</scope>
    <source>
        <strain evidence="15 16">Y10-2</strain>
    </source>
</reference>
<evidence type="ECO:0000256" key="8">
    <source>
        <dbReference type="ARBA" id="ARBA00023170"/>
    </source>
</evidence>
<keyword evidence="16" id="KW-1185">Reference proteome</keyword>
<evidence type="ECO:0000313" key="15">
    <source>
        <dbReference type="EMBL" id="TXD69206.1"/>
    </source>
</evidence>
<keyword evidence="7 10" id="KW-0472">Membrane</keyword>
<dbReference type="InterPro" id="IPR012910">
    <property type="entry name" value="Plug_dom"/>
</dbReference>
<dbReference type="Gene3D" id="2.60.40.1120">
    <property type="entry name" value="Carboxypeptidase-like, regulatory domain"/>
    <property type="match status" value="1"/>
</dbReference>
<evidence type="ECO:0000256" key="9">
    <source>
        <dbReference type="ARBA" id="ARBA00023237"/>
    </source>
</evidence>
<dbReference type="AlphaFoldDB" id="A0A5C6YQC7"/>
<protein>
    <submittedName>
        <fullName evidence="15">TonB-dependent receptor</fullName>
    </submittedName>
</protein>
<evidence type="ECO:0000256" key="1">
    <source>
        <dbReference type="ARBA" id="ARBA00004571"/>
    </source>
</evidence>
<name>A0A5C6YQC7_9FLAO</name>
<dbReference type="GO" id="GO:0044718">
    <property type="term" value="P:siderophore transmembrane transport"/>
    <property type="evidence" value="ECO:0007669"/>
    <property type="project" value="TreeGrafter"/>
</dbReference>
<evidence type="ECO:0000256" key="11">
    <source>
        <dbReference type="RuleBase" id="RU003357"/>
    </source>
</evidence>
<dbReference type="PROSITE" id="PS52016">
    <property type="entry name" value="TONB_DEPENDENT_REC_3"/>
    <property type="match status" value="1"/>
</dbReference>
<dbReference type="PANTHER" id="PTHR30069:SF29">
    <property type="entry name" value="HEMOGLOBIN AND HEMOGLOBIN-HAPTOGLOBIN-BINDING PROTEIN 1-RELATED"/>
    <property type="match status" value="1"/>
</dbReference>
<feature type="domain" description="TonB-dependent receptor plug" evidence="14">
    <location>
        <begin position="120"/>
        <end position="221"/>
    </location>
</feature>
<evidence type="ECO:0000256" key="5">
    <source>
        <dbReference type="ARBA" id="ARBA00022729"/>
    </source>
</evidence>
<keyword evidence="9 10" id="KW-0998">Cell outer membrane</keyword>
<sequence length="737" mass="81688">MKNILCLLAVFLVYTAASSQNSLTGTITSENTNEAVPATIYIPQLEKGTVADFDGNYSLNNIPDGNYNVIFSSLGFATVSKKINFSNAKSVMENLEMQESAVEMEEVIVSTPFHKLQSDNVMKVERVSTEDLNTSGALTLADGIKNIAGVDIISTGTGIGKPVIRGLSSNRILTYTQGVRLENQQFGDEHGLGINEAGIESVEVIKGPASLLYGSDALGGVLYLNPEKFALTGETHSDVSSTYFSNTLGTSTNLGVKTSSEKLKFLVRGSYSSFSDYETGAGYRVTNSRFNEKDFKTGLQYSGTKFKSTLRYNYNRSNIGIPEVVSEQTQSKDLELPFQEIDNHILSFDNTLFFNNSSLDVKAGYLFNDRREFEDEADLAALRLKLNTLNYDVKYHLPQFGNYETIVGLQGMFQNNKNEGEEILIPDANTTDIGFLATSHYHLEKVDFQAGIRFDSRKIESEAARNPADEDFIPGLDRTFNSFTGALGAKVDLVENFSARVNLASGFRAPNLAELTSNGVHEGTNRYERGNADLTNEQNFQADVALEYRNEHVEFFANGFYNAVNNYIFLSPNNEVIDDSQVYDYLQDDASLYGGEFGFHLHPHPLDWLHLESSFETVTGMLSNDSYLPLIPANSLRNTFRVEMHDGKTRKSSSAFITLENTFDQKNVSDFETRTGGYSLLSAGVESSFQLQKVLLKIGLNGTNLTDKQYTAHLSRFKPDGIFNIGRSINVNLKLEI</sequence>
<gene>
    <name evidence="15" type="ORF">ESV24_09205</name>
</gene>
<keyword evidence="8 15" id="KW-0675">Receptor</keyword>
<evidence type="ECO:0000256" key="6">
    <source>
        <dbReference type="ARBA" id="ARBA00023077"/>
    </source>
</evidence>
<dbReference type="RefSeq" id="WP_111815825.1">
    <property type="nucleotide sequence ID" value="NZ_CBCRZQ010000005.1"/>
</dbReference>
<dbReference type="InterPro" id="IPR039426">
    <property type="entry name" value="TonB-dep_rcpt-like"/>
</dbReference>
<feature type="domain" description="TonB-dependent receptor-like beta-barrel" evidence="13">
    <location>
        <begin position="241"/>
        <end position="705"/>
    </location>
</feature>
<dbReference type="PANTHER" id="PTHR30069">
    <property type="entry name" value="TONB-DEPENDENT OUTER MEMBRANE RECEPTOR"/>
    <property type="match status" value="1"/>
</dbReference>
<evidence type="ECO:0000256" key="7">
    <source>
        <dbReference type="ARBA" id="ARBA00023136"/>
    </source>
</evidence>
<dbReference type="SUPFAM" id="SSF49464">
    <property type="entry name" value="Carboxypeptidase regulatory domain-like"/>
    <property type="match status" value="1"/>
</dbReference>
<dbReference type="OrthoDB" id="9795928at2"/>
<dbReference type="InterPro" id="IPR037066">
    <property type="entry name" value="Plug_dom_sf"/>
</dbReference>
<dbReference type="Pfam" id="PF00593">
    <property type="entry name" value="TonB_dep_Rec_b-barrel"/>
    <property type="match status" value="1"/>
</dbReference>
<comment type="caution">
    <text evidence="15">The sequence shown here is derived from an EMBL/GenBank/DDBJ whole genome shotgun (WGS) entry which is preliminary data.</text>
</comment>
<comment type="similarity">
    <text evidence="10 11">Belongs to the TonB-dependent receptor family.</text>
</comment>
<accession>A0A5C6YQC7</accession>
<dbReference type="Gene3D" id="2.170.130.10">
    <property type="entry name" value="TonB-dependent receptor, plug domain"/>
    <property type="match status" value="1"/>
</dbReference>
<dbReference type="InterPro" id="IPR036942">
    <property type="entry name" value="Beta-barrel_TonB_sf"/>
</dbReference>
<evidence type="ECO:0000256" key="12">
    <source>
        <dbReference type="SAM" id="SignalP"/>
    </source>
</evidence>
<keyword evidence="5 12" id="KW-0732">Signal</keyword>
<proteinExistence type="inferred from homology"/>